<proteinExistence type="predicted"/>
<comment type="caution">
    <text evidence="1">The sequence shown here is derived from an EMBL/GenBank/DDBJ whole genome shotgun (WGS) entry which is preliminary data.</text>
</comment>
<name>A0A498CAC7_9MICO</name>
<keyword evidence="2" id="KW-1185">Reference proteome</keyword>
<sequence length="315" mass="34264">MEWEPDVSAGDWLRERVDDPWRGTIHDFVPRGFPAYARILHPASVQSLPAGERLPAPEEWATLPWDRIASLSSRLRWDAVGWAEAAALREVTWGPTTPWHELIGRPWDAAGHDVLLDDGSWLNPPDQGRLDDDTMRALLPVIEAHTAAPADAYAAVWEGWGGLVGSLGYTAPSAALIGDADPRHSAVMYTSLRDVFDRGFRKPVWRPGLLSDEISRGPRLVLPHRDHVLFRGPLRDITRADVPWRETGDAVAATTPSIIWPRDRAWVVVTEVDADSTIVGGTAGLVAAIASTDGIEAVALDEGAVLSGDADGVGR</sequence>
<reference evidence="1 2" key="1">
    <citation type="journal article" date="2015" name="Stand. Genomic Sci.">
        <title>Genomic Encyclopedia of Bacterial and Archaeal Type Strains, Phase III: the genomes of soil and plant-associated and newly described type strains.</title>
        <authorList>
            <person name="Whitman W.B."/>
            <person name="Woyke T."/>
            <person name="Klenk H.P."/>
            <person name="Zhou Y."/>
            <person name="Lilburn T.G."/>
            <person name="Beck B.J."/>
            <person name="De Vos P."/>
            <person name="Vandamme P."/>
            <person name="Eisen J.A."/>
            <person name="Garrity G."/>
            <person name="Hugenholtz P."/>
            <person name="Kyrpides N.C."/>
        </authorList>
    </citation>
    <scope>NUCLEOTIDE SEQUENCE [LARGE SCALE GENOMIC DNA]</scope>
    <source>
        <strain evidence="1 2">S2T63</strain>
    </source>
</reference>
<dbReference type="RefSeq" id="WP_158597281.1">
    <property type="nucleotide sequence ID" value="NZ_RCDB01000001.1"/>
</dbReference>
<dbReference type="Proteomes" id="UP000273158">
    <property type="component" value="Unassembled WGS sequence"/>
</dbReference>
<protein>
    <submittedName>
        <fullName evidence="1">Uncharacterized protein</fullName>
    </submittedName>
</protein>
<evidence type="ECO:0000313" key="1">
    <source>
        <dbReference type="EMBL" id="RLK52169.1"/>
    </source>
</evidence>
<evidence type="ECO:0000313" key="2">
    <source>
        <dbReference type="Proteomes" id="UP000273158"/>
    </source>
</evidence>
<dbReference type="OrthoDB" id="2426596at2"/>
<gene>
    <name evidence="1" type="ORF">C7474_0098</name>
</gene>
<dbReference type="EMBL" id="RCDB01000001">
    <property type="protein sequence ID" value="RLK52169.1"/>
    <property type="molecule type" value="Genomic_DNA"/>
</dbReference>
<organism evidence="1 2">
    <name type="scientific">Microbacterium telephonicum</name>
    <dbReference type="NCBI Taxonomy" id="1714841"/>
    <lineage>
        <taxon>Bacteria</taxon>
        <taxon>Bacillati</taxon>
        <taxon>Actinomycetota</taxon>
        <taxon>Actinomycetes</taxon>
        <taxon>Micrococcales</taxon>
        <taxon>Microbacteriaceae</taxon>
        <taxon>Microbacterium</taxon>
    </lineage>
</organism>
<dbReference type="AlphaFoldDB" id="A0A498CAC7"/>
<accession>A0A498CAC7</accession>